<comment type="caution">
    <text evidence="2">The sequence shown here is derived from an EMBL/GenBank/DDBJ whole genome shotgun (WGS) entry which is preliminary data.</text>
</comment>
<proteinExistence type="predicted"/>
<accession>A0A8H3DM06</accession>
<feature type="region of interest" description="Disordered" evidence="1">
    <location>
        <begin position="1"/>
        <end position="20"/>
    </location>
</feature>
<dbReference type="AlphaFoldDB" id="A0A8H3DM06"/>
<name>A0A8H3DM06_9AGAM</name>
<dbReference type="EMBL" id="CAJMWT010009066">
    <property type="protein sequence ID" value="CAE6536742.1"/>
    <property type="molecule type" value="Genomic_DNA"/>
</dbReference>
<gene>
    <name evidence="2" type="ORF">RDB_LOCUS187870</name>
</gene>
<organism evidence="2 3">
    <name type="scientific">Rhizoctonia solani</name>
    <dbReference type="NCBI Taxonomy" id="456999"/>
    <lineage>
        <taxon>Eukaryota</taxon>
        <taxon>Fungi</taxon>
        <taxon>Dikarya</taxon>
        <taxon>Basidiomycota</taxon>
        <taxon>Agaricomycotina</taxon>
        <taxon>Agaricomycetes</taxon>
        <taxon>Cantharellales</taxon>
        <taxon>Ceratobasidiaceae</taxon>
        <taxon>Rhizoctonia</taxon>
    </lineage>
</organism>
<feature type="compositionally biased region" description="Polar residues" evidence="1">
    <location>
        <begin position="1"/>
        <end position="11"/>
    </location>
</feature>
<evidence type="ECO:0000256" key="1">
    <source>
        <dbReference type="SAM" id="MobiDB-lite"/>
    </source>
</evidence>
<dbReference type="Proteomes" id="UP000663843">
    <property type="component" value="Unassembled WGS sequence"/>
</dbReference>
<evidence type="ECO:0000313" key="3">
    <source>
        <dbReference type="Proteomes" id="UP000663843"/>
    </source>
</evidence>
<protein>
    <submittedName>
        <fullName evidence="2">Uncharacterized protein</fullName>
    </submittedName>
</protein>
<reference evidence="2" key="1">
    <citation type="submission" date="2021-01" db="EMBL/GenBank/DDBJ databases">
        <authorList>
            <person name="Kaushik A."/>
        </authorList>
    </citation>
    <scope>NUCLEOTIDE SEQUENCE</scope>
    <source>
        <strain evidence="2">AG2-2IIIB</strain>
    </source>
</reference>
<feature type="non-terminal residue" evidence="2">
    <location>
        <position position="269"/>
    </location>
</feature>
<evidence type="ECO:0000313" key="2">
    <source>
        <dbReference type="EMBL" id="CAE6536742.1"/>
    </source>
</evidence>
<sequence length="269" mass="30877">MYNQMSGSMSEQGPGVRTDNANNIIRCWNEEKAFRMHISAPARYIDAKKNYVKQTEIHEDLNSDLPPEKISEWEQEPIEPTHNGKNWESPMMDPDLTGGFHDTIKEHRQHESVTARIPGRRPGATRWLSDGIELEHSVKNYNDKAKNLGDSPTSLQEETLNGKRLALQGRIESHRKRRELYMEELEEPNQPRIQRFYDEDTNEDLALPSSYTPATLDAADLASLVEAERELRRSICRDSLESVKRLLGAKAAAKRFKDQNVRGQVPNTR</sequence>